<accession>A0A2X0MR81</accession>
<feature type="region of interest" description="Disordered" evidence="1">
    <location>
        <begin position="406"/>
        <end position="428"/>
    </location>
</feature>
<dbReference type="PANTHER" id="PTHR11439:SF467">
    <property type="entry name" value="INTEGRASE CATALYTIC DOMAIN-CONTAINING PROTEIN"/>
    <property type="match status" value="1"/>
</dbReference>
<dbReference type="CDD" id="cd09272">
    <property type="entry name" value="RNase_HI_RT_Ty1"/>
    <property type="match status" value="1"/>
</dbReference>
<dbReference type="PANTHER" id="PTHR11439">
    <property type="entry name" value="GAG-POL-RELATED RETROTRANSPOSON"/>
    <property type="match status" value="1"/>
</dbReference>
<proteinExistence type="predicted"/>
<evidence type="ECO:0000313" key="3">
    <source>
        <dbReference type="Proteomes" id="UP000249464"/>
    </source>
</evidence>
<dbReference type="AlphaFoldDB" id="A0A2X0MR81"/>
<keyword evidence="3" id="KW-1185">Reference proteome</keyword>
<protein>
    <submittedName>
        <fullName evidence="2">BQ5605_C071g12874 protein</fullName>
    </submittedName>
</protein>
<sequence length="428" mass="46567">MKEIFDLTGTTVPMTPGLSLTAIPGQATERIRSWYLQAIGSLLYISLGTRPDIAFAVSYLARFANNPGHRHWIAVKHIFRYLRATYRDELVYARGEARITGVVGYSDANWGACVDTSISTMGYVFYIAGSAVSWSSKRQSRVADSTTDAEYLALSHAGKEGIYLSQLLEELHVQPVAPAHIFTDNEAAAAVARDPVRVTGTRHIRLREHFVRDMVNRGDISLSHVGTSDMVADIFTKALGPKVFSTHCYALGLRTRHPRLGSASHSRGGGVGDCLIPFVANTGHPITLRGVLHAPGLHVNLLSVSRLCDTNRVRLAFTSDSIDITKDGQAIAHGTRINDGLYLLDADHTKCQQLAFLSRSESTVPLLTLHRCLGHLAPSSIQKMIAAGLLDGFGAGYSDKDVKSPLSARQRRLGRRAHPLARPLAVGT</sequence>
<dbReference type="EMBL" id="FQNC01000124">
    <property type="protein sequence ID" value="SGZ34373.1"/>
    <property type="molecule type" value="Genomic_DNA"/>
</dbReference>
<dbReference type="Proteomes" id="UP000249464">
    <property type="component" value="Unassembled WGS sequence"/>
</dbReference>
<evidence type="ECO:0000313" key="2">
    <source>
        <dbReference type="EMBL" id="SGZ34373.1"/>
    </source>
</evidence>
<organism evidence="2 3">
    <name type="scientific">Microbotryum silenes-dioicae</name>
    <dbReference type="NCBI Taxonomy" id="796604"/>
    <lineage>
        <taxon>Eukaryota</taxon>
        <taxon>Fungi</taxon>
        <taxon>Dikarya</taxon>
        <taxon>Basidiomycota</taxon>
        <taxon>Pucciniomycotina</taxon>
        <taxon>Microbotryomycetes</taxon>
        <taxon>Microbotryales</taxon>
        <taxon>Microbotryaceae</taxon>
        <taxon>Microbotryum</taxon>
    </lineage>
</organism>
<feature type="compositionally biased region" description="Basic residues" evidence="1">
    <location>
        <begin position="409"/>
        <end position="419"/>
    </location>
</feature>
<name>A0A2X0MR81_9BASI</name>
<evidence type="ECO:0000256" key="1">
    <source>
        <dbReference type="SAM" id="MobiDB-lite"/>
    </source>
</evidence>
<gene>
    <name evidence="2" type="primary">BQ5605_C071g12874</name>
    <name evidence="2" type="ORF">BQ5605_C071G12874</name>
</gene>
<reference evidence="2 3" key="1">
    <citation type="submission" date="2016-11" db="EMBL/GenBank/DDBJ databases">
        <authorList>
            <person name="Jaros S."/>
            <person name="Januszkiewicz K."/>
            <person name="Wedrychowicz H."/>
        </authorList>
    </citation>
    <scope>NUCLEOTIDE SEQUENCE [LARGE SCALE GENOMIC DNA]</scope>
</reference>